<sequence length="141" mass="15536">MMSIRHPERQRRLSGEGHALMKRLGRIARDRGMRTIGPDSYVERLALCHAPNVAGVRALSVHGATALTLITAPGIAFRDPDLRGELKALTEAARSNDRRAILVPKRSIMLRAPAGDPGLRPRRRRKRRGGRAAASSRSPRP</sequence>
<protein>
    <submittedName>
        <fullName evidence="2">Uncharacterized protein</fullName>
    </submittedName>
</protein>
<reference evidence="2" key="2">
    <citation type="submission" date="2023-01" db="EMBL/GenBank/DDBJ databases">
        <authorList>
            <person name="Sun Q."/>
            <person name="Evtushenko L."/>
        </authorList>
    </citation>
    <scope>NUCLEOTIDE SEQUENCE</scope>
    <source>
        <strain evidence="2">VKM B-2748</strain>
    </source>
</reference>
<organism evidence="2 3">
    <name type="scientific">Methylopila turkensis</name>
    <dbReference type="NCBI Taxonomy" id="1437816"/>
    <lineage>
        <taxon>Bacteria</taxon>
        <taxon>Pseudomonadati</taxon>
        <taxon>Pseudomonadota</taxon>
        <taxon>Alphaproteobacteria</taxon>
        <taxon>Hyphomicrobiales</taxon>
        <taxon>Methylopilaceae</taxon>
        <taxon>Methylopila</taxon>
    </lineage>
</organism>
<keyword evidence="3" id="KW-1185">Reference proteome</keyword>
<comment type="caution">
    <text evidence="2">The sequence shown here is derived from an EMBL/GenBank/DDBJ whole genome shotgun (WGS) entry which is preliminary data.</text>
</comment>
<feature type="compositionally biased region" description="Low complexity" evidence="1">
    <location>
        <begin position="131"/>
        <end position="141"/>
    </location>
</feature>
<dbReference type="AlphaFoldDB" id="A0A9W6JM28"/>
<dbReference type="Proteomes" id="UP001143309">
    <property type="component" value="Unassembled WGS sequence"/>
</dbReference>
<accession>A0A9W6JM28</accession>
<dbReference type="EMBL" id="BSFL01000002">
    <property type="protein sequence ID" value="GLK80115.1"/>
    <property type="molecule type" value="Genomic_DNA"/>
</dbReference>
<feature type="region of interest" description="Disordered" evidence="1">
    <location>
        <begin position="109"/>
        <end position="141"/>
    </location>
</feature>
<evidence type="ECO:0000313" key="2">
    <source>
        <dbReference type="EMBL" id="GLK80115.1"/>
    </source>
</evidence>
<reference evidence="2" key="1">
    <citation type="journal article" date="2014" name="Int. J. Syst. Evol. Microbiol.">
        <title>Complete genome sequence of Corynebacterium casei LMG S-19264T (=DSM 44701T), isolated from a smear-ripened cheese.</title>
        <authorList>
            <consortium name="US DOE Joint Genome Institute (JGI-PGF)"/>
            <person name="Walter F."/>
            <person name="Albersmeier A."/>
            <person name="Kalinowski J."/>
            <person name="Ruckert C."/>
        </authorList>
    </citation>
    <scope>NUCLEOTIDE SEQUENCE</scope>
    <source>
        <strain evidence="2">VKM B-2748</strain>
    </source>
</reference>
<name>A0A9W6JM28_9HYPH</name>
<evidence type="ECO:0000313" key="3">
    <source>
        <dbReference type="Proteomes" id="UP001143309"/>
    </source>
</evidence>
<evidence type="ECO:0000256" key="1">
    <source>
        <dbReference type="SAM" id="MobiDB-lite"/>
    </source>
</evidence>
<feature type="compositionally biased region" description="Basic residues" evidence="1">
    <location>
        <begin position="120"/>
        <end position="130"/>
    </location>
</feature>
<proteinExistence type="predicted"/>
<gene>
    <name evidence="2" type="ORF">GCM10008174_18560</name>
</gene>